<accession>A0ABQ7FJ16</accession>
<name>A0ABQ7FJ16_9ACTN</name>
<proteinExistence type="predicted"/>
<gene>
    <name evidence="2" type="ORF">GCU69_12120</name>
</gene>
<protein>
    <submittedName>
        <fullName evidence="2">Uncharacterized protein</fullName>
    </submittedName>
</protein>
<evidence type="ECO:0000313" key="2">
    <source>
        <dbReference type="EMBL" id="KAF4408795.1"/>
    </source>
</evidence>
<keyword evidence="3" id="KW-1185">Reference proteome</keyword>
<dbReference type="Proteomes" id="UP000621266">
    <property type="component" value="Unassembled WGS sequence"/>
</dbReference>
<evidence type="ECO:0000313" key="3">
    <source>
        <dbReference type="Proteomes" id="UP000621266"/>
    </source>
</evidence>
<reference evidence="2 3" key="1">
    <citation type="submission" date="2019-10" db="EMBL/GenBank/DDBJ databases">
        <title>Streptomyces tenebrisbrunneis sp.nov., an endogenous actinomycete isolated from of Lycium ruthenicum.</title>
        <authorList>
            <person name="Ma L."/>
        </authorList>
    </citation>
    <scope>NUCLEOTIDE SEQUENCE [LARGE SCALE GENOMIC DNA]</scope>
    <source>
        <strain evidence="2 3">TRM 66187</strain>
    </source>
</reference>
<sequence length="401" mass="42703">MTAAVLLLTVTGCGSGDSDGDEDAARWRLDHVSESLDTQVHAVAAVSADEGWALATEKGAGDDGRDILLHREGGDWRPVRLPAAMRHEKGAELAAAQLEASAPDNVWLFAGSLGGDGSDTAGLPGAMRWDGRQWHRNATGFIARDAVVLAPDDVWALDASTPEATAHHWDGERWSDHRLPDVYVNWLSASGPDDVWAVGNRKTGPGDRSQPAAVHFDGEKWRLVPTPEYGSAEPKPDEKVMLTEILALAPDDAWAFGQHTYAVKSGAETHHTPIALHWDGSRWRKAPEAVRAPGGNAAPAHSVLAAGDGAGGLVLNDAHGREQHRPAGGEPYAVEEPEPVPGRSDEVTEEERDQQFDVLDLEHVPGTREIWAVGSVGIPPLRGDAAFSRGAIASYSPAKDG</sequence>
<comment type="caution">
    <text evidence="2">The sequence shown here is derived from an EMBL/GenBank/DDBJ whole genome shotgun (WGS) entry which is preliminary data.</text>
</comment>
<feature type="region of interest" description="Disordered" evidence="1">
    <location>
        <begin position="320"/>
        <end position="353"/>
    </location>
</feature>
<evidence type="ECO:0000256" key="1">
    <source>
        <dbReference type="SAM" id="MobiDB-lite"/>
    </source>
</evidence>
<dbReference type="EMBL" id="WHPN01000262">
    <property type="protein sequence ID" value="KAF4408795.1"/>
    <property type="molecule type" value="Genomic_DNA"/>
</dbReference>
<dbReference type="RefSeq" id="WP_156205991.1">
    <property type="nucleotide sequence ID" value="NZ_WHPN01000262.1"/>
</dbReference>
<organism evidence="2 3">
    <name type="scientific">Streptomyces lycii</name>
    <dbReference type="NCBI Taxonomy" id="2654337"/>
    <lineage>
        <taxon>Bacteria</taxon>
        <taxon>Bacillati</taxon>
        <taxon>Actinomycetota</taxon>
        <taxon>Actinomycetes</taxon>
        <taxon>Kitasatosporales</taxon>
        <taxon>Streptomycetaceae</taxon>
        <taxon>Streptomyces</taxon>
    </lineage>
</organism>